<sequence>MPDHSSCNIPEPHPAMDGLYASFYPVESVLLSQLQSFYNASVMYQLGKLSCSSNPQYNITTLSQSSRFPVNVTFITLIEQLFIESWGETFNYSLYYEQCKPESCSYEVREKRDLFSAISIVISLFGGLSVLFRMIKSDISHQQINATLLNFKSNSLTSNYNHSLELIRGMYSTSTFISTFGTNWSPVIREVAHLARIYMQPKRYNMSSCSCVTSTTCVETMNLTLKSGSPWAVPGMLSGCLPLDSMLESTLECLYDQACIDTISDALNSSIRYTPLFADRTRFHPISIMKLDNIRKQFFIEKWFENVSFEAYFNACHTDKCSYTISKRFNIGYISSTVIAFYGGLSVGLTLTIPLVFKIVKKCLLKRNSRRVISTNTS</sequence>
<dbReference type="EMBL" id="CAJOAY010000641">
    <property type="protein sequence ID" value="CAF3707948.1"/>
    <property type="molecule type" value="Genomic_DNA"/>
</dbReference>
<dbReference type="Proteomes" id="UP000663881">
    <property type="component" value="Unassembled WGS sequence"/>
</dbReference>
<evidence type="ECO:0000256" key="1">
    <source>
        <dbReference type="SAM" id="Phobius"/>
    </source>
</evidence>
<dbReference type="AlphaFoldDB" id="A0A818V5L9"/>
<comment type="caution">
    <text evidence="2">The sequence shown here is derived from an EMBL/GenBank/DDBJ whole genome shotgun (WGS) entry which is preliminary data.</text>
</comment>
<gene>
    <name evidence="2" type="ORF">OKA104_LOCUS12970</name>
</gene>
<reference evidence="2" key="1">
    <citation type="submission" date="2021-02" db="EMBL/GenBank/DDBJ databases">
        <authorList>
            <person name="Nowell W R."/>
        </authorList>
    </citation>
    <scope>NUCLEOTIDE SEQUENCE</scope>
</reference>
<organism evidence="2 3">
    <name type="scientific">Adineta steineri</name>
    <dbReference type="NCBI Taxonomy" id="433720"/>
    <lineage>
        <taxon>Eukaryota</taxon>
        <taxon>Metazoa</taxon>
        <taxon>Spiralia</taxon>
        <taxon>Gnathifera</taxon>
        <taxon>Rotifera</taxon>
        <taxon>Eurotatoria</taxon>
        <taxon>Bdelloidea</taxon>
        <taxon>Adinetida</taxon>
        <taxon>Adinetidae</taxon>
        <taxon>Adineta</taxon>
    </lineage>
</organism>
<keyword evidence="1" id="KW-1133">Transmembrane helix</keyword>
<evidence type="ECO:0000313" key="2">
    <source>
        <dbReference type="EMBL" id="CAF3707948.1"/>
    </source>
</evidence>
<name>A0A818V5L9_9BILA</name>
<protein>
    <submittedName>
        <fullName evidence="2">Uncharacterized protein</fullName>
    </submittedName>
</protein>
<evidence type="ECO:0000313" key="3">
    <source>
        <dbReference type="Proteomes" id="UP000663881"/>
    </source>
</evidence>
<proteinExistence type="predicted"/>
<accession>A0A818V5L9</accession>
<feature type="transmembrane region" description="Helical" evidence="1">
    <location>
        <begin position="331"/>
        <end position="357"/>
    </location>
</feature>
<keyword evidence="1" id="KW-0472">Membrane</keyword>
<keyword evidence="1" id="KW-0812">Transmembrane</keyword>